<evidence type="ECO:0000256" key="4">
    <source>
        <dbReference type="ARBA" id="ARBA00023163"/>
    </source>
</evidence>
<organism evidence="7 8">
    <name type="scientific">Allocatelliglobosispora scoriae</name>
    <dbReference type="NCBI Taxonomy" id="643052"/>
    <lineage>
        <taxon>Bacteria</taxon>
        <taxon>Bacillati</taxon>
        <taxon>Actinomycetota</taxon>
        <taxon>Actinomycetes</taxon>
        <taxon>Micromonosporales</taxon>
        <taxon>Micromonosporaceae</taxon>
        <taxon>Allocatelliglobosispora</taxon>
    </lineage>
</organism>
<dbReference type="RefSeq" id="WP_246466525.1">
    <property type="nucleotide sequence ID" value="NZ_JACHMN010000002.1"/>
</dbReference>
<dbReference type="Pfam" id="PF00486">
    <property type="entry name" value="Trans_reg_C"/>
    <property type="match status" value="1"/>
</dbReference>
<keyword evidence="4" id="KW-0804">Transcription</keyword>
<evidence type="ECO:0000256" key="5">
    <source>
        <dbReference type="PROSITE-ProRule" id="PRU01091"/>
    </source>
</evidence>
<evidence type="ECO:0000313" key="7">
    <source>
        <dbReference type="EMBL" id="MBB5871655.1"/>
    </source>
</evidence>
<dbReference type="EMBL" id="JACHMN010000002">
    <property type="protein sequence ID" value="MBB5871655.1"/>
    <property type="molecule type" value="Genomic_DNA"/>
</dbReference>
<name>A0A841BVE8_9ACTN</name>
<dbReference type="Gene3D" id="1.10.10.10">
    <property type="entry name" value="Winged helix-like DNA-binding domain superfamily/Winged helix DNA-binding domain"/>
    <property type="match status" value="1"/>
</dbReference>
<comment type="caution">
    <text evidence="7">The sequence shown here is derived from an EMBL/GenBank/DDBJ whole genome shotgun (WGS) entry which is preliminary data.</text>
</comment>
<dbReference type="GO" id="GO:0032993">
    <property type="term" value="C:protein-DNA complex"/>
    <property type="evidence" value="ECO:0007669"/>
    <property type="project" value="TreeGrafter"/>
</dbReference>
<dbReference type="SMART" id="SM00862">
    <property type="entry name" value="Trans_reg_C"/>
    <property type="match status" value="1"/>
</dbReference>
<dbReference type="PANTHER" id="PTHR48111:SF4">
    <property type="entry name" value="DNA-BINDING DUAL TRANSCRIPTIONAL REGULATOR OMPR"/>
    <property type="match status" value="1"/>
</dbReference>
<dbReference type="GO" id="GO:0006355">
    <property type="term" value="P:regulation of DNA-templated transcription"/>
    <property type="evidence" value="ECO:0007669"/>
    <property type="project" value="InterPro"/>
</dbReference>
<evidence type="ECO:0000313" key="8">
    <source>
        <dbReference type="Proteomes" id="UP000587527"/>
    </source>
</evidence>
<dbReference type="InterPro" id="IPR036388">
    <property type="entry name" value="WH-like_DNA-bd_sf"/>
</dbReference>
<dbReference type="GO" id="GO:0005829">
    <property type="term" value="C:cytosol"/>
    <property type="evidence" value="ECO:0007669"/>
    <property type="project" value="TreeGrafter"/>
</dbReference>
<dbReference type="GO" id="GO:0000156">
    <property type="term" value="F:phosphorelay response regulator activity"/>
    <property type="evidence" value="ECO:0007669"/>
    <property type="project" value="TreeGrafter"/>
</dbReference>
<feature type="DNA-binding region" description="OmpR/PhoB-type" evidence="5">
    <location>
        <begin position="64"/>
        <end position="160"/>
    </location>
</feature>
<dbReference type="InterPro" id="IPR039420">
    <property type="entry name" value="WalR-like"/>
</dbReference>
<reference evidence="7 8" key="1">
    <citation type="submission" date="2020-08" db="EMBL/GenBank/DDBJ databases">
        <title>Sequencing the genomes of 1000 actinobacteria strains.</title>
        <authorList>
            <person name="Klenk H.-P."/>
        </authorList>
    </citation>
    <scope>NUCLEOTIDE SEQUENCE [LARGE SCALE GENOMIC DNA]</scope>
    <source>
        <strain evidence="7 8">DSM 45362</strain>
    </source>
</reference>
<gene>
    <name evidence="7" type="ORF">F4553_005034</name>
</gene>
<dbReference type="GO" id="GO:0000976">
    <property type="term" value="F:transcription cis-regulatory region binding"/>
    <property type="evidence" value="ECO:0007669"/>
    <property type="project" value="TreeGrafter"/>
</dbReference>
<evidence type="ECO:0000256" key="2">
    <source>
        <dbReference type="ARBA" id="ARBA00023015"/>
    </source>
</evidence>
<dbReference type="InterPro" id="IPR001867">
    <property type="entry name" value="OmpR/PhoB-type_DNA-bd"/>
</dbReference>
<dbReference type="AlphaFoldDB" id="A0A841BVE8"/>
<keyword evidence="2" id="KW-0805">Transcription regulation</keyword>
<keyword evidence="8" id="KW-1185">Reference proteome</keyword>
<dbReference type="PANTHER" id="PTHR48111">
    <property type="entry name" value="REGULATOR OF RPOS"/>
    <property type="match status" value="1"/>
</dbReference>
<dbReference type="CDD" id="cd00383">
    <property type="entry name" value="trans_reg_C"/>
    <property type="match status" value="1"/>
</dbReference>
<proteinExistence type="predicted"/>
<feature type="domain" description="OmpR/PhoB-type" evidence="6">
    <location>
        <begin position="64"/>
        <end position="160"/>
    </location>
</feature>
<accession>A0A841BVE8</accession>
<dbReference type="Proteomes" id="UP000587527">
    <property type="component" value="Unassembled WGS sequence"/>
</dbReference>
<keyword evidence="3 5" id="KW-0238">DNA-binding</keyword>
<evidence type="ECO:0000259" key="6">
    <source>
        <dbReference type="PROSITE" id="PS51755"/>
    </source>
</evidence>
<evidence type="ECO:0000256" key="3">
    <source>
        <dbReference type="ARBA" id="ARBA00023125"/>
    </source>
</evidence>
<keyword evidence="1" id="KW-0597">Phosphoprotein</keyword>
<protein>
    <submittedName>
        <fullName evidence="7">DNA-binding response OmpR family regulator</fullName>
    </submittedName>
</protein>
<evidence type="ECO:0000256" key="1">
    <source>
        <dbReference type="ARBA" id="ARBA00022553"/>
    </source>
</evidence>
<dbReference type="PROSITE" id="PS51755">
    <property type="entry name" value="OMPR_PHOB"/>
    <property type="match status" value="1"/>
</dbReference>
<dbReference type="SUPFAM" id="SSF46894">
    <property type="entry name" value="C-terminal effector domain of the bipartite response regulators"/>
    <property type="match status" value="1"/>
</dbReference>
<sequence>MSTLTLPALTTTPRRSAGEELTVTVRLTLAGHGAPDAAERLVAALHAASLPTTVIGSGWRDPAPVVPPVDADLVLDTNRRTARLAGEPIRFTRREYDLVLFLAEHAGSVFTRLQLLRAVWGHEFSGERTVDVHIRRIRVKLGSLGPQIATVHGFGYRLDEPQKVAVV</sequence>
<dbReference type="InterPro" id="IPR016032">
    <property type="entry name" value="Sig_transdc_resp-reg_C-effctor"/>
</dbReference>